<dbReference type="PROSITE" id="PS50112">
    <property type="entry name" value="PAS"/>
    <property type="match status" value="1"/>
</dbReference>
<dbReference type="CDD" id="cd00130">
    <property type="entry name" value="PAS"/>
    <property type="match status" value="1"/>
</dbReference>
<evidence type="ECO:0000313" key="3">
    <source>
        <dbReference type="EMBL" id="RKF12805.1"/>
    </source>
</evidence>
<dbReference type="Proteomes" id="UP000286482">
    <property type="component" value="Unassembled WGS sequence"/>
</dbReference>
<feature type="domain" description="PAS" evidence="1">
    <location>
        <begin position="3"/>
        <end position="47"/>
    </location>
</feature>
<dbReference type="InterPro" id="IPR029787">
    <property type="entry name" value="Nucleotide_cyclase"/>
</dbReference>
<protein>
    <submittedName>
        <fullName evidence="3">Diguanylate cyclase</fullName>
    </submittedName>
</protein>
<sequence>MQQSDEISRFLDFLVDAILIVDKQSNILFANRSCAKLFGYQKKELMSLGLDDLMKTDVVKGHEHKVSSFISNQSQARAMMSRSIMPCLNANGEGFNARISIANITYKQQDCGIATIQDYSTVQELIDNLKNEASTDALTNLFNRRHLENVIEKQYLAIQDSGCLGVAYIDLNGFKPINDTHGHDIGDLLLVEIATRLRQQLRSSDICFRVGGDEFLVLFNINDHQNYEHEAAGIAKKLQQLISSPVKVEKLKQDISVGASIGIAILPHDDKELASVIDKADKAMYHSKTNNVPFTLVSSLTIND</sequence>
<gene>
    <name evidence="3" type="ORF">DBZ36_20290</name>
</gene>
<keyword evidence="4" id="KW-1185">Reference proteome</keyword>
<dbReference type="InterPro" id="IPR035965">
    <property type="entry name" value="PAS-like_dom_sf"/>
</dbReference>
<dbReference type="CDD" id="cd01949">
    <property type="entry name" value="GGDEF"/>
    <property type="match status" value="1"/>
</dbReference>
<dbReference type="NCBIfam" id="TIGR00254">
    <property type="entry name" value="GGDEF"/>
    <property type="match status" value="1"/>
</dbReference>
<proteinExistence type="predicted"/>
<dbReference type="InterPro" id="IPR000160">
    <property type="entry name" value="GGDEF_dom"/>
</dbReference>
<dbReference type="SUPFAM" id="SSF55785">
    <property type="entry name" value="PYP-like sensor domain (PAS domain)"/>
    <property type="match status" value="1"/>
</dbReference>
<dbReference type="SMART" id="SM00091">
    <property type="entry name" value="PAS"/>
    <property type="match status" value="1"/>
</dbReference>
<comment type="caution">
    <text evidence="3">The sequence shown here is derived from an EMBL/GenBank/DDBJ whole genome shotgun (WGS) entry which is preliminary data.</text>
</comment>
<name>A0A420E636_9ALTE</name>
<evidence type="ECO:0000259" key="2">
    <source>
        <dbReference type="PROSITE" id="PS50887"/>
    </source>
</evidence>
<dbReference type="InterPro" id="IPR043128">
    <property type="entry name" value="Rev_trsase/Diguanyl_cyclase"/>
</dbReference>
<dbReference type="SMART" id="SM00267">
    <property type="entry name" value="GGDEF"/>
    <property type="match status" value="1"/>
</dbReference>
<dbReference type="Gene3D" id="3.30.450.20">
    <property type="entry name" value="PAS domain"/>
    <property type="match status" value="1"/>
</dbReference>
<evidence type="ECO:0000259" key="1">
    <source>
        <dbReference type="PROSITE" id="PS50112"/>
    </source>
</evidence>
<dbReference type="Pfam" id="PF00990">
    <property type="entry name" value="GGDEF"/>
    <property type="match status" value="1"/>
</dbReference>
<dbReference type="SUPFAM" id="SSF55073">
    <property type="entry name" value="Nucleotide cyclase"/>
    <property type="match status" value="1"/>
</dbReference>
<reference evidence="3 4" key="1">
    <citation type="submission" date="2018-09" db="EMBL/GenBank/DDBJ databases">
        <authorList>
            <person name="Wang Z."/>
        </authorList>
    </citation>
    <scope>NUCLEOTIDE SEQUENCE [LARGE SCALE GENOMIC DNA]</scope>
    <source>
        <strain evidence="3 4">ALS 81</strain>
    </source>
</reference>
<dbReference type="NCBIfam" id="TIGR00229">
    <property type="entry name" value="sensory_box"/>
    <property type="match status" value="1"/>
</dbReference>
<evidence type="ECO:0000313" key="4">
    <source>
        <dbReference type="Proteomes" id="UP000286482"/>
    </source>
</evidence>
<dbReference type="PROSITE" id="PS50887">
    <property type="entry name" value="GGDEF"/>
    <property type="match status" value="1"/>
</dbReference>
<dbReference type="RefSeq" id="WP_120356812.1">
    <property type="nucleotide sequence ID" value="NZ_RAQO01000013.1"/>
</dbReference>
<organism evidence="3 4">
    <name type="scientific">Alginatibacterium sediminis</name>
    <dbReference type="NCBI Taxonomy" id="2164068"/>
    <lineage>
        <taxon>Bacteria</taxon>
        <taxon>Pseudomonadati</taxon>
        <taxon>Pseudomonadota</taxon>
        <taxon>Gammaproteobacteria</taxon>
        <taxon>Alteromonadales</taxon>
        <taxon>Alteromonadaceae</taxon>
        <taxon>Alginatibacterium</taxon>
    </lineage>
</organism>
<dbReference type="PANTHER" id="PTHR44757">
    <property type="entry name" value="DIGUANYLATE CYCLASE DGCP"/>
    <property type="match status" value="1"/>
</dbReference>
<dbReference type="AlphaFoldDB" id="A0A420E636"/>
<dbReference type="OrthoDB" id="9812260at2"/>
<dbReference type="InterPro" id="IPR052155">
    <property type="entry name" value="Biofilm_reg_signaling"/>
</dbReference>
<accession>A0A420E636</accession>
<dbReference type="Pfam" id="PF13426">
    <property type="entry name" value="PAS_9"/>
    <property type="match status" value="1"/>
</dbReference>
<dbReference type="PANTHER" id="PTHR44757:SF2">
    <property type="entry name" value="BIOFILM ARCHITECTURE MAINTENANCE PROTEIN MBAA"/>
    <property type="match status" value="1"/>
</dbReference>
<feature type="domain" description="GGDEF" evidence="2">
    <location>
        <begin position="162"/>
        <end position="297"/>
    </location>
</feature>
<dbReference type="EMBL" id="RAQO01000013">
    <property type="protein sequence ID" value="RKF12805.1"/>
    <property type="molecule type" value="Genomic_DNA"/>
</dbReference>
<dbReference type="InterPro" id="IPR000014">
    <property type="entry name" value="PAS"/>
</dbReference>
<dbReference type="Gene3D" id="3.30.70.270">
    <property type="match status" value="1"/>
</dbReference>